<dbReference type="EC" id="3.1.3.16" evidence="1"/>
<comment type="catalytic activity">
    <reaction evidence="4">
        <text>O-phospho-L-seryl-[protein] + H2O = L-seryl-[protein] + phosphate</text>
        <dbReference type="Rhea" id="RHEA:20629"/>
        <dbReference type="Rhea" id="RHEA-COMP:9863"/>
        <dbReference type="Rhea" id="RHEA-COMP:11604"/>
        <dbReference type="ChEBI" id="CHEBI:15377"/>
        <dbReference type="ChEBI" id="CHEBI:29999"/>
        <dbReference type="ChEBI" id="CHEBI:43474"/>
        <dbReference type="ChEBI" id="CHEBI:83421"/>
        <dbReference type="EC" id="3.1.3.16"/>
    </reaction>
</comment>
<dbReference type="SMART" id="SM00332">
    <property type="entry name" value="PP2Cc"/>
    <property type="match status" value="1"/>
</dbReference>
<reference evidence="7" key="1">
    <citation type="journal article" date="2018" name="DNA Res.">
        <title>Multiple hybrid de novo genome assembly of finger millet, an orphan allotetraploid crop.</title>
        <authorList>
            <person name="Hatakeyama M."/>
            <person name="Aluri S."/>
            <person name="Balachadran M.T."/>
            <person name="Sivarajan S.R."/>
            <person name="Patrignani A."/>
            <person name="Gruter S."/>
            <person name="Poveda L."/>
            <person name="Shimizu-Inatsugi R."/>
            <person name="Baeten J."/>
            <person name="Francoijs K.J."/>
            <person name="Nataraja K.N."/>
            <person name="Reddy Y.A.N."/>
            <person name="Phadnis S."/>
            <person name="Ravikumar R.L."/>
            <person name="Schlapbach R."/>
            <person name="Sreeman S.M."/>
            <person name="Shimizu K.K."/>
        </authorList>
    </citation>
    <scope>NUCLEOTIDE SEQUENCE</scope>
</reference>
<protein>
    <recommendedName>
        <fullName evidence="1">protein-serine/threonine phosphatase</fullName>
        <ecNumber evidence="1">3.1.3.16</ecNumber>
    </recommendedName>
</protein>
<comment type="caution">
    <text evidence="7">The sequence shown here is derived from an EMBL/GenBank/DDBJ whole genome shotgun (WGS) entry which is preliminary data.</text>
</comment>
<dbReference type="PANTHER" id="PTHR13832">
    <property type="entry name" value="PROTEIN PHOSPHATASE 2C"/>
    <property type="match status" value="1"/>
</dbReference>
<organism evidence="7 8">
    <name type="scientific">Eleusine coracana subsp. coracana</name>
    <dbReference type="NCBI Taxonomy" id="191504"/>
    <lineage>
        <taxon>Eukaryota</taxon>
        <taxon>Viridiplantae</taxon>
        <taxon>Streptophyta</taxon>
        <taxon>Embryophyta</taxon>
        <taxon>Tracheophyta</taxon>
        <taxon>Spermatophyta</taxon>
        <taxon>Magnoliopsida</taxon>
        <taxon>Liliopsida</taxon>
        <taxon>Poales</taxon>
        <taxon>Poaceae</taxon>
        <taxon>PACMAD clade</taxon>
        <taxon>Chloridoideae</taxon>
        <taxon>Cynodonteae</taxon>
        <taxon>Eleusininae</taxon>
        <taxon>Eleusine</taxon>
    </lineage>
</organism>
<keyword evidence="2" id="KW-0378">Hydrolase</keyword>
<name>A0AAV5CIX7_ELECO</name>
<proteinExistence type="predicted"/>
<dbReference type="InterPro" id="IPR015655">
    <property type="entry name" value="PP2C"/>
</dbReference>
<keyword evidence="8" id="KW-1185">Reference proteome</keyword>
<evidence type="ECO:0000313" key="8">
    <source>
        <dbReference type="Proteomes" id="UP001054889"/>
    </source>
</evidence>
<dbReference type="Proteomes" id="UP001054889">
    <property type="component" value="Unassembled WGS sequence"/>
</dbReference>
<dbReference type="EMBL" id="BQKI01000007">
    <property type="protein sequence ID" value="GJM98060.1"/>
    <property type="molecule type" value="Genomic_DNA"/>
</dbReference>
<keyword evidence="3" id="KW-0904">Protein phosphatase</keyword>
<dbReference type="CDD" id="cd00143">
    <property type="entry name" value="PP2Cc"/>
    <property type="match status" value="1"/>
</dbReference>
<accession>A0AAV5CIX7</accession>
<evidence type="ECO:0000256" key="2">
    <source>
        <dbReference type="ARBA" id="ARBA00022801"/>
    </source>
</evidence>
<evidence type="ECO:0000259" key="6">
    <source>
        <dbReference type="PROSITE" id="PS51746"/>
    </source>
</evidence>
<dbReference type="AlphaFoldDB" id="A0AAV5CIX7"/>
<evidence type="ECO:0000313" key="7">
    <source>
        <dbReference type="EMBL" id="GJM98060.1"/>
    </source>
</evidence>
<dbReference type="PANTHER" id="PTHR13832:SF790">
    <property type="entry name" value="PROTEIN PHOSPHATASE 2C 22-RELATED"/>
    <property type="match status" value="1"/>
</dbReference>
<dbReference type="SUPFAM" id="SSF81606">
    <property type="entry name" value="PP2C-like"/>
    <property type="match status" value="1"/>
</dbReference>
<dbReference type="Pfam" id="PF00481">
    <property type="entry name" value="PP2C"/>
    <property type="match status" value="1"/>
</dbReference>
<gene>
    <name evidence="7" type="primary">ga15035</name>
    <name evidence="7" type="ORF">PR202_ga15035</name>
</gene>
<dbReference type="Gene3D" id="3.60.40.10">
    <property type="entry name" value="PPM-type phosphatase domain"/>
    <property type="match status" value="1"/>
</dbReference>
<sequence>MVDVYICCDNFMQDFGFKNTEKSPSAFNGVFDGHGRKHAADFVCSNLPRLTLLLQMRVHRTACFASGTTALAALVVGRSLLVANAGDCPAVLCRRGKAIEMSKDHKPSCNSERTCIEASGGYVDDGYLNEQLNVTQSNRGLAHGRNEGIQNAASCPNSSEASSTEEYICRRSQGASRLPG</sequence>
<dbReference type="InterPro" id="IPR036457">
    <property type="entry name" value="PPM-type-like_dom_sf"/>
</dbReference>
<dbReference type="InterPro" id="IPR001932">
    <property type="entry name" value="PPM-type_phosphatase-like_dom"/>
</dbReference>
<evidence type="ECO:0000256" key="4">
    <source>
        <dbReference type="ARBA" id="ARBA00047761"/>
    </source>
</evidence>
<evidence type="ECO:0000256" key="5">
    <source>
        <dbReference type="ARBA" id="ARBA00048336"/>
    </source>
</evidence>
<evidence type="ECO:0000256" key="1">
    <source>
        <dbReference type="ARBA" id="ARBA00013081"/>
    </source>
</evidence>
<feature type="domain" description="PPM-type phosphatase" evidence="6">
    <location>
        <begin position="1"/>
        <end position="180"/>
    </location>
</feature>
<dbReference type="PROSITE" id="PS51746">
    <property type="entry name" value="PPM_2"/>
    <property type="match status" value="1"/>
</dbReference>
<evidence type="ECO:0000256" key="3">
    <source>
        <dbReference type="ARBA" id="ARBA00022912"/>
    </source>
</evidence>
<comment type="catalytic activity">
    <reaction evidence="5">
        <text>O-phospho-L-threonyl-[protein] + H2O = L-threonyl-[protein] + phosphate</text>
        <dbReference type="Rhea" id="RHEA:47004"/>
        <dbReference type="Rhea" id="RHEA-COMP:11060"/>
        <dbReference type="Rhea" id="RHEA-COMP:11605"/>
        <dbReference type="ChEBI" id="CHEBI:15377"/>
        <dbReference type="ChEBI" id="CHEBI:30013"/>
        <dbReference type="ChEBI" id="CHEBI:43474"/>
        <dbReference type="ChEBI" id="CHEBI:61977"/>
        <dbReference type="EC" id="3.1.3.16"/>
    </reaction>
</comment>
<reference evidence="7" key="2">
    <citation type="submission" date="2021-12" db="EMBL/GenBank/DDBJ databases">
        <title>Resequencing data analysis of finger millet.</title>
        <authorList>
            <person name="Hatakeyama M."/>
            <person name="Aluri S."/>
            <person name="Balachadran M.T."/>
            <person name="Sivarajan S.R."/>
            <person name="Poveda L."/>
            <person name="Shimizu-Inatsugi R."/>
            <person name="Schlapbach R."/>
            <person name="Sreeman S.M."/>
            <person name="Shimizu K.K."/>
        </authorList>
    </citation>
    <scope>NUCLEOTIDE SEQUENCE</scope>
</reference>
<dbReference type="GO" id="GO:0004722">
    <property type="term" value="F:protein serine/threonine phosphatase activity"/>
    <property type="evidence" value="ECO:0007669"/>
    <property type="project" value="UniProtKB-EC"/>
</dbReference>